<dbReference type="GO" id="GO:0006508">
    <property type="term" value="P:proteolysis"/>
    <property type="evidence" value="ECO:0007669"/>
    <property type="project" value="UniProtKB-KW"/>
</dbReference>
<dbReference type="GO" id="GO:0004252">
    <property type="term" value="F:serine-type endopeptidase activity"/>
    <property type="evidence" value="ECO:0007669"/>
    <property type="project" value="InterPro"/>
</dbReference>
<evidence type="ECO:0000256" key="4">
    <source>
        <dbReference type="ARBA" id="ARBA00023157"/>
    </source>
</evidence>
<dbReference type="PROSITE" id="PS50240">
    <property type="entry name" value="TRYPSIN_DOM"/>
    <property type="match status" value="1"/>
</dbReference>
<dbReference type="SMART" id="SM00020">
    <property type="entry name" value="Tryp_SPc"/>
    <property type="match status" value="1"/>
</dbReference>
<evidence type="ECO:0000259" key="6">
    <source>
        <dbReference type="PROSITE" id="PS50240"/>
    </source>
</evidence>
<comment type="similarity">
    <text evidence="5">Belongs to the peptidase S1 family. CLIP subfamily.</text>
</comment>
<dbReference type="InterPro" id="IPR043504">
    <property type="entry name" value="Peptidase_S1_PA_chymotrypsin"/>
</dbReference>
<evidence type="ECO:0000256" key="3">
    <source>
        <dbReference type="ARBA" id="ARBA00022825"/>
    </source>
</evidence>
<feature type="domain" description="Peptidase S1" evidence="6">
    <location>
        <begin position="41"/>
        <end position="277"/>
    </location>
</feature>
<keyword evidence="1 8" id="KW-0645">Protease</keyword>
<protein>
    <submittedName>
        <fullName evidence="8">Serine protease 46 isoform X8</fullName>
    </submittedName>
</protein>
<organism evidence="7 8">
    <name type="scientific">Heterocephalus glaber</name>
    <name type="common">Naked mole rat</name>
    <dbReference type="NCBI Taxonomy" id="10181"/>
    <lineage>
        <taxon>Eukaryota</taxon>
        <taxon>Metazoa</taxon>
        <taxon>Chordata</taxon>
        <taxon>Craniata</taxon>
        <taxon>Vertebrata</taxon>
        <taxon>Euteleostomi</taxon>
        <taxon>Mammalia</taxon>
        <taxon>Eutheria</taxon>
        <taxon>Euarchontoglires</taxon>
        <taxon>Glires</taxon>
        <taxon>Rodentia</taxon>
        <taxon>Hystricomorpha</taxon>
        <taxon>Bathyergidae</taxon>
        <taxon>Heterocephalus</taxon>
    </lineage>
</organism>
<dbReference type="AlphaFoldDB" id="A0AAX6SVF2"/>
<evidence type="ECO:0000313" key="8">
    <source>
        <dbReference type="RefSeq" id="XP_021112699.1"/>
    </source>
</evidence>
<keyword evidence="7" id="KW-1185">Reference proteome</keyword>
<keyword evidence="3" id="KW-0720">Serine protease</keyword>
<evidence type="ECO:0000256" key="1">
    <source>
        <dbReference type="ARBA" id="ARBA00022670"/>
    </source>
</evidence>
<keyword evidence="4" id="KW-1015">Disulfide bond</keyword>
<dbReference type="Proteomes" id="UP000694906">
    <property type="component" value="Unplaced"/>
</dbReference>
<reference evidence="8" key="1">
    <citation type="submission" date="2025-08" db="UniProtKB">
        <authorList>
            <consortium name="RefSeq"/>
        </authorList>
    </citation>
    <scope>IDENTIFICATION</scope>
</reference>
<dbReference type="SUPFAM" id="SSF50494">
    <property type="entry name" value="Trypsin-like serine proteases"/>
    <property type="match status" value="1"/>
</dbReference>
<keyword evidence="2" id="KW-0378">Hydrolase</keyword>
<dbReference type="GeneID" id="101717781"/>
<sequence>MWGGGPAGLHTPTALCWAGGSALQNEPWFWACGQTHVACKVMQGKPGEVGRRPWQVSILFLGMHICSGSLIHRQWVLTAAHCLLRSKDPTQCSVKVGAQHLPDDSSQLLVAHTVIHENFTNLVFQDIGLLKLKDPISCSPPVQPIRLLTSHSKPAIGSVCWVIGWGRPGTEGASKDHYHLQEVATRIINSCIYNQQYKLLSKGRKKFIGDDMLCASSDVGLAMCQDISSSSLVCQVNKTWIHMGVVSSSSGCSQRHHLLSIYTSTSHFSCWIKKQIGGLKFSSRVCHSFLSQLLLAGHILLVSLGSLWLL</sequence>
<dbReference type="Gene3D" id="2.40.10.10">
    <property type="entry name" value="Trypsin-like serine proteases"/>
    <property type="match status" value="1"/>
</dbReference>
<dbReference type="PROSITE" id="PS00134">
    <property type="entry name" value="TRYPSIN_HIS"/>
    <property type="match status" value="1"/>
</dbReference>
<accession>A0AAX6SVF2</accession>
<dbReference type="PANTHER" id="PTHR24256">
    <property type="entry name" value="TRYPTASE-RELATED"/>
    <property type="match status" value="1"/>
</dbReference>
<dbReference type="InterPro" id="IPR018114">
    <property type="entry name" value="TRYPSIN_HIS"/>
</dbReference>
<dbReference type="InterPro" id="IPR009003">
    <property type="entry name" value="Peptidase_S1_PA"/>
</dbReference>
<dbReference type="InterPro" id="IPR051487">
    <property type="entry name" value="Ser/Thr_Proteases_Immune/Dev"/>
</dbReference>
<evidence type="ECO:0000256" key="2">
    <source>
        <dbReference type="ARBA" id="ARBA00022801"/>
    </source>
</evidence>
<name>A0AAX6SVF2_HETGA</name>
<dbReference type="PRINTS" id="PR00722">
    <property type="entry name" value="CHYMOTRYPSIN"/>
</dbReference>
<dbReference type="FunFam" id="2.40.10.10:FF:000068">
    <property type="entry name" value="transmembrane protease serine 2"/>
    <property type="match status" value="1"/>
</dbReference>
<proteinExistence type="inferred from homology"/>
<dbReference type="InterPro" id="IPR001314">
    <property type="entry name" value="Peptidase_S1A"/>
</dbReference>
<dbReference type="InterPro" id="IPR001254">
    <property type="entry name" value="Trypsin_dom"/>
</dbReference>
<gene>
    <name evidence="8" type="primary">LOC101717781</name>
</gene>
<dbReference type="RefSeq" id="XP_021112699.1">
    <property type="nucleotide sequence ID" value="XM_021257040.1"/>
</dbReference>
<evidence type="ECO:0000313" key="7">
    <source>
        <dbReference type="Proteomes" id="UP000694906"/>
    </source>
</evidence>
<dbReference type="CDD" id="cd00190">
    <property type="entry name" value="Tryp_SPc"/>
    <property type="match status" value="1"/>
</dbReference>
<evidence type="ECO:0000256" key="5">
    <source>
        <dbReference type="ARBA" id="ARBA00024195"/>
    </source>
</evidence>
<dbReference type="Pfam" id="PF00089">
    <property type="entry name" value="Trypsin"/>
    <property type="match status" value="1"/>
</dbReference>